<dbReference type="EMBL" id="ATAM02000013">
    <property type="protein sequence ID" value="KAL0240469.1"/>
    <property type="molecule type" value="Genomic_DNA"/>
</dbReference>
<protein>
    <submittedName>
        <fullName evidence="1">Uncharacterized protein</fullName>
    </submittedName>
</protein>
<dbReference type="Proteomes" id="UP000054399">
    <property type="component" value="Unassembled WGS sequence"/>
</dbReference>
<accession>A0ABR3BLZ9</accession>
<dbReference type="GeneID" id="91993118"/>
<comment type="caution">
    <text evidence="1">The sequence shown here is derived from an EMBL/GenBank/DDBJ whole genome shotgun (WGS) entry which is preliminary data.</text>
</comment>
<sequence>MKIEMLSGALQLLELHDVTTYKAIKSGAIFGQYIPSLNFRILNFAWLSFALFVSVGEVLVKRGNVSRFISDYL</sequence>
<gene>
    <name evidence="1" type="ORF">I308_106263</name>
</gene>
<name>A0ABR3BLZ9_9TREE</name>
<keyword evidence="2" id="KW-1185">Reference proteome</keyword>
<reference evidence="1 2" key="2">
    <citation type="submission" date="2024-01" db="EMBL/GenBank/DDBJ databases">
        <title>Comparative genomics of Cryptococcus and Kwoniella reveals pathogenesis evolution and contrasting modes of karyotype evolution via chromosome fusion or intercentromeric recombination.</title>
        <authorList>
            <person name="Coelho M.A."/>
            <person name="David-Palma M."/>
            <person name="Shea T."/>
            <person name="Bowers K."/>
            <person name="Mcginley-Smith S."/>
            <person name="Mohammad A.W."/>
            <person name="Gnirke A."/>
            <person name="Yurkov A.M."/>
            <person name="Nowrousian M."/>
            <person name="Sun S."/>
            <person name="Cuomo C.A."/>
            <person name="Heitman J."/>
        </authorList>
    </citation>
    <scope>NUCLEOTIDE SEQUENCE [LARGE SCALE GENOMIC DNA]</scope>
    <source>
        <strain evidence="1 2">IND107</strain>
    </source>
</reference>
<dbReference type="RefSeq" id="XP_066610968.1">
    <property type="nucleotide sequence ID" value="XM_066760696.1"/>
</dbReference>
<evidence type="ECO:0000313" key="1">
    <source>
        <dbReference type="EMBL" id="KAL0240469.1"/>
    </source>
</evidence>
<evidence type="ECO:0000313" key="2">
    <source>
        <dbReference type="Proteomes" id="UP000054399"/>
    </source>
</evidence>
<proteinExistence type="predicted"/>
<organism evidence="1 2">
    <name type="scientific">Cryptococcus tetragattii IND107</name>
    <dbReference type="NCBI Taxonomy" id="1296105"/>
    <lineage>
        <taxon>Eukaryota</taxon>
        <taxon>Fungi</taxon>
        <taxon>Dikarya</taxon>
        <taxon>Basidiomycota</taxon>
        <taxon>Agaricomycotina</taxon>
        <taxon>Tremellomycetes</taxon>
        <taxon>Tremellales</taxon>
        <taxon>Cryptococcaceae</taxon>
        <taxon>Cryptococcus</taxon>
        <taxon>Cryptococcus gattii species complex</taxon>
    </lineage>
</organism>
<reference evidence="2" key="1">
    <citation type="submission" date="2015-01" db="EMBL/GenBank/DDBJ databases">
        <title>The Genome Sequence of Cryptococcus gattii MMRL2647.</title>
        <authorList>
            <consortium name="The Broad Institute Genomics Platform"/>
            <person name="Cuomo C."/>
            <person name="Litvintseva A."/>
            <person name="Chen Y."/>
            <person name="Heitman J."/>
            <person name="Sun S."/>
            <person name="Springer D."/>
            <person name="Dromer F."/>
            <person name="Young S."/>
            <person name="Zeng Q."/>
            <person name="Gargeya S."/>
            <person name="Abouelleil A."/>
            <person name="Alvarado L."/>
            <person name="Chapman S.B."/>
            <person name="Gainer-Dewar J."/>
            <person name="Goldberg J."/>
            <person name="Griggs A."/>
            <person name="Gujja S."/>
            <person name="Hansen M."/>
            <person name="Howarth C."/>
            <person name="Imamovic A."/>
            <person name="Larimer J."/>
            <person name="Murphy C."/>
            <person name="Naylor J."/>
            <person name="Pearson M."/>
            <person name="Priest M."/>
            <person name="Roberts A."/>
            <person name="Saif S."/>
            <person name="Shea T."/>
            <person name="Sykes S."/>
            <person name="Wortman J."/>
            <person name="Nusbaum C."/>
            <person name="Birren B."/>
        </authorList>
    </citation>
    <scope>NUCLEOTIDE SEQUENCE [LARGE SCALE GENOMIC DNA]</scope>
    <source>
        <strain evidence="2">IND107</strain>
    </source>
</reference>